<evidence type="ECO:0000256" key="2">
    <source>
        <dbReference type="ARBA" id="ARBA00022801"/>
    </source>
</evidence>
<dbReference type="RefSeq" id="WP_241274123.1">
    <property type="nucleotide sequence ID" value="NZ_JAKZGS010000003.1"/>
</dbReference>
<comment type="caution">
    <text evidence="6">The sequence shown here is derived from an EMBL/GenBank/DDBJ whole genome shotgun (WGS) entry which is preliminary data.</text>
</comment>
<comment type="similarity">
    <text evidence="4">Belongs to the SbcD family.</text>
</comment>
<dbReference type="SUPFAM" id="SSF56300">
    <property type="entry name" value="Metallo-dependent phosphatases"/>
    <property type="match status" value="1"/>
</dbReference>
<accession>A0ABS9UM51</accession>
<dbReference type="PANTHER" id="PTHR30337">
    <property type="entry name" value="COMPONENT OF ATP-DEPENDENT DSDNA EXONUCLEASE"/>
    <property type="match status" value="1"/>
</dbReference>
<keyword evidence="4" id="KW-0235">DNA replication</keyword>
<evidence type="ECO:0000313" key="7">
    <source>
        <dbReference type="Proteomes" id="UP001165488"/>
    </source>
</evidence>
<comment type="function">
    <text evidence="4">SbcCD cleaves DNA hairpin structures. These structures can inhibit DNA replication and are intermediates in certain DNA recombination reactions. The complex acts as a 3'-&gt;5' double strand exonuclease that can open hairpins. It also has a 5' single-strand endonuclease activity.</text>
</comment>
<evidence type="ECO:0000313" key="6">
    <source>
        <dbReference type="EMBL" id="MCH7397618.1"/>
    </source>
</evidence>
<gene>
    <name evidence="4" type="primary">sbcD</name>
    <name evidence="6" type="ORF">MM236_06440</name>
</gene>
<reference evidence="6" key="1">
    <citation type="submission" date="2022-03" db="EMBL/GenBank/DDBJ databases">
        <title>De novo assembled genomes of Belliella spp. (Cyclobacteriaceae) strains.</title>
        <authorList>
            <person name="Szabo A."/>
            <person name="Korponai K."/>
            <person name="Felfoldi T."/>
        </authorList>
    </citation>
    <scope>NUCLEOTIDE SEQUENCE</scope>
    <source>
        <strain evidence="6">DSM 107340</strain>
    </source>
</reference>
<keyword evidence="7" id="KW-1185">Reference proteome</keyword>
<dbReference type="Proteomes" id="UP001165488">
    <property type="component" value="Unassembled WGS sequence"/>
</dbReference>
<keyword evidence="2 4" id="KW-0378">Hydrolase</keyword>
<dbReference type="PANTHER" id="PTHR30337:SF0">
    <property type="entry name" value="NUCLEASE SBCCD SUBUNIT D"/>
    <property type="match status" value="1"/>
</dbReference>
<protein>
    <recommendedName>
        <fullName evidence="4">Nuclease SbcCD subunit D</fullName>
    </recommendedName>
</protein>
<evidence type="ECO:0000256" key="1">
    <source>
        <dbReference type="ARBA" id="ARBA00022722"/>
    </source>
</evidence>
<dbReference type="InterPro" id="IPR004843">
    <property type="entry name" value="Calcineurin-like_PHP"/>
</dbReference>
<comment type="subunit">
    <text evidence="4">Heterodimer of SbcC and SbcD.</text>
</comment>
<dbReference type="InterPro" id="IPR050535">
    <property type="entry name" value="DNA_Repair-Maintenance_Comp"/>
</dbReference>
<evidence type="ECO:0000256" key="4">
    <source>
        <dbReference type="RuleBase" id="RU363069"/>
    </source>
</evidence>
<proteinExistence type="inferred from homology"/>
<dbReference type="Pfam" id="PF00149">
    <property type="entry name" value="Metallophos"/>
    <property type="match status" value="1"/>
</dbReference>
<keyword evidence="4" id="KW-0255">Endonuclease</keyword>
<keyword evidence="3 4" id="KW-0269">Exonuclease</keyword>
<organism evidence="6 7">
    <name type="scientific">Belliella calami</name>
    <dbReference type="NCBI Taxonomy" id="2923436"/>
    <lineage>
        <taxon>Bacteria</taxon>
        <taxon>Pseudomonadati</taxon>
        <taxon>Bacteroidota</taxon>
        <taxon>Cytophagia</taxon>
        <taxon>Cytophagales</taxon>
        <taxon>Cyclobacteriaceae</taxon>
        <taxon>Belliella</taxon>
    </lineage>
</organism>
<dbReference type="NCBIfam" id="TIGR00619">
    <property type="entry name" value="sbcd"/>
    <property type="match status" value="1"/>
</dbReference>
<dbReference type="EMBL" id="JAKZGS010000003">
    <property type="protein sequence ID" value="MCH7397618.1"/>
    <property type="molecule type" value="Genomic_DNA"/>
</dbReference>
<dbReference type="CDD" id="cd00840">
    <property type="entry name" value="MPP_Mre11_N"/>
    <property type="match status" value="1"/>
</dbReference>
<keyword evidence="1 4" id="KW-0540">Nuclease</keyword>
<dbReference type="GO" id="GO:0004527">
    <property type="term" value="F:exonuclease activity"/>
    <property type="evidence" value="ECO:0007669"/>
    <property type="project" value="UniProtKB-KW"/>
</dbReference>
<sequence length="409" mass="46555">MIKILHTADWHLGKRIQDFSRMEEQKLALEEIIQIADEQQVDLVLLAGDIFDSFNPSHEAVELLYKTLRKLSKNGERPIIAISGNHDSTQFVEAPDPLAREMGIFFYSRYDSIIPVGKLENGIEVLNSESGFVEIKLPQHSEPIRIILAPYANEVLLKTYLGEEDRENEMRNILANKWQTLADKYCDQNGINLFTGHFFFVKEGEKPEPEPESERPILHVGGAQALYTSNIPSEIQYAALGHLHRYHAVSKSPVPAVYSSSPLAYSFSEADQEKKVVIIQAEPNKDVDYEAITLKEGRPLFRKRFENLADTLFWLEENPYCFVEITFATEHAIDAATRKAIMKAHDGIVNLIPEILNPKGQESLSLKVEDLGKDMVSLFNMYYKSEKGQEPNTELIDIFKEVISQNEDL</sequence>
<keyword evidence="4" id="KW-0233">DNA recombination</keyword>
<dbReference type="InterPro" id="IPR041796">
    <property type="entry name" value="Mre11_N"/>
</dbReference>
<dbReference type="InterPro" id="IPR004593">
    <property type="entry name" value="SbcD"/>
</dbReference>
<feature type="domain" description="Calcineurin-like phosphoesterase" evidence="5">
    <location>
        <begin position="2"/>
        <end position="131"/>
    </location>
</feature>
<dbReference type="Gene3D" id="3.60.21.10">
    <property type="match status" value="1"/>
</dbReference>
<dbReference type="InterPro" id="IPR029052">
    <property type="entry name" value="Metallo-depent_PP-like"/>
</dbReference>
<evidence type="ECO:0000256" key="3">
    <source>
        <dbReference type="ARBA" id="ARBA00022839"/>
    </source>
</evidence>
<name>A0ABS9UM51_9BACT</name>
<evidence type="ECO:0000259" key="5">
    <source>
        <dbReference type="Pfam" id="PF00149"/>
    </source>
</evidence>